<dbReference type="PANTHER" id="PTHR22731:SF3">
    <property type="entry name" value="RIBONUCLEASES P_MRP PROTEIN SUBUNIT POP1"/>
    <property type="match status" value="1"/>
</dbReference>
<feature type="domain" description="Pop1 N-terminal" evidence="5">
    <location>
        <begin position="148"/>
        <end position="227"/>
    </location>
</feature>
<gene>
    <name evidence="8" type="ORF">GFSPODELE1_LOCUS9065</name>
</gene>
<keyword evidence="9" id="KW-1185">Reference proteome</keyword>
<feature type="compositionally biased region" description="Basic residues" evidence="4">
    <location>
        <begin position="142"/>
        <end position="156"/>
    </location>
</feature>
<proteinExistence type="predicted"/>
<dbReference type="InterPro" id="IPR055079">
    <property type="entry name" value="POP1_C"/>
</dbReference>
<evidence type="ECO:0000256" key="2">
    <source>
        <dbReference type="ARBA" id="ARBA00022694"/>
    </source>
</evidence>
<dbReference type="PANTHER" id="PTHR22731">
    <property type="entry name" value="RIBONUCLEASES P/MRP PROTEIN SUBUNIT POP1"/>
    <property type="match status" value="1"/>
</dbReference>
<dbReference type="InterPro" id="IPR009723">
    <property type="entry name" value="Pop1_N"/>
</dbReference>
<feature type="domain" description="POP1 C-terminal" evidence="7">
    <location>
        <begin position="822"/>
        <end position="889"/>
    </location>
</feature>
<evidence type="ECO:0000256" key="4">
    <source>
        <dbReference type="SAM" id="MobiDB-lite"/>
    </source>
</evidence>
<dbReference type="Pfam" id="PF22770">
    <property type="entry name" value="POP1_C"/>
    <property type="match status" value="1"/>
</dbReference>
<feature type="domain" description="POPLD" evidence="6">
    <location>
        <begin position="550"/>
        <end position="641"/>
    </location>
</feature>
<evidence type="ECO:0000313" key="9">
    <source>
        <dbReference type="Proteomes" id="UP001497453"/>
    </source>
</evidence>
<evidence type="ECO:0000259" key="5">
    <source>
        <dbReference type="Pfam" id="PF06978"/>
    </source>
</evidence>
<feature type="compositionally biased region" description="Basic and acidic residues" evidence="4">
    <location>
        <begin position="317"/>
        <end position="326"/>
    </location>
</feature>
<reference evidence="9" key="1">
    <citation type="submission" date="2024-04" db="EMBL/GenBank/DDBJ databases">
        <authorList>
            <person name="Shaw F."/>
            <person name="Minotto A."/>
        </authorList>
    </citation>
    <scope>NUCLEOTIDE SEQUENCE [LARGE SCALE GENOMIC DNA]</scope>
</reference>
<dbReference type="Pfam" id="PF08170">
    <property type="entry name" value="POPLD"/>
    <property type="match status" value="1"/>
</dbReference>
<sequence length="891" mass="99747">MASKRKGDESHSSEMTGRERKKQKTAMARTIAVQPIPGGSGSGSGTPRPQTVNVAAGPSKGVRFENVKQLPGSLDVERFAEARAFEINAMHNAMLSARDSATQRAWQQLPRHLRRRAASHDVRRVPLRLRDKARAEMDSISRKKKSLPKRGKAKRLSRTETFLKRQKDKTWLETHLWHAKRMKMENMWGYRLAVQPTEKAFRPSHRAAVHGSILHDASYHGFIELKGPEDVLRTILESCCDAQGPSPGAKRFLTGARACDTHFYKRGAYPFELIAPVTIIWQPIPVTADDPHMDVQVNLQSSEAGPSKGRKRKGKSKEKAKEKESDSQSPSRRVWLKVHPSVFHDVYVELRDATSFALEAVKKAAAPGDPACVVEMADLRNKLNVFEIMGPKASQVIRGALRPVLEDIREDFKKFWETLGDLQTTASLPRNMVIGMKVNDPRLTFPPKNAKVHLDMSDPSPSTSAAAVFPTSVIAQSEIWDEKVRNPLQKPRYKKKDLDERRSKNAIPGTPLQAIRQDDCIPIMLIQRSVEPPASPSTSTNHLDSLTLHGWTLILPAGWAMPFFSSLTYTGTRVSGQRERAAQYFEASRPSFPRDYPATEAYNDYAEGREDEERERWERKPPAKRVNYAKLGIRSPFRPDWGVVLGLESSKKTQGEGEGMDESEDLIPAQREEHDPNIIIEPHPNESDLAHVTRAFARDARESNQPRSWLLQGPAVPAALEAASSMFIRSSGLLQHLNALRAKRHLGPLDPNMKAEDIWKVGLIMVKLRMCGRGKPEDMGVIYKLTDDEWKNAINMEQQRKRGIPILDEDDEEGKTSSAIPPESSIIGYITAGNFSLSLGEGHAIGCIPLSQLFDIKEQAKRLGHGGPLLVHTRNREGLVCRVAYLDVLDS</sequence>
<evidence type="ECO:0000313" key="8">
    <source>
        <dbReference type="EMBL" id="CAL1712920.1"/>
    </source>
</evidence>
<accession>A0ABP1DYY5</accession>
<evidence type="ECO:0000259" key="7">
    <source>
        <dbReference type="Pfam" id="PF22770"/>
    </source>
</evidence>
<evidence type="ECO:0000256" key="1">
    <source>
        <dbReference type="ARBA" id="ARBA00004123"/>
    </source>
</evidence>
<protein>
    <recommendedName>
        <fullName evidence="10">POP1-domain-containing protein</fullName>
    </recommendedName>
</protein>
<dbReference type="Proteomes" id="UP001497453">
    <property type="component" value="Chromosome 7"/>
</dbReference>
<name>A0ABP1DYY5_9APHY</name>
<dbReference type="InterPro" id="IPR039182">
    <property type="entry name" value="Pop1"/>
</dbReference>
<feature type="region of interest" description="Disordered" evidence="4">
    <location>
        <begin position="299"/>
        <end position="332"/>
    </location>
</feature>
<feature type="region of interest" description="Disordered" evidence="4">
    <location>
        <begin position="1"/>
        <end position="56"/>
    </location>
</feature>
<keyword evidence="2" id="KW-0819">tRNA processing</keyword>
<feature type="compositionally biased region" description="Basic and acidic residues" evidence="4">
    <location>
        <begin position="1"/>
        <end position="18"/>
    </location>
</feature>
<evidence type="ECO:0000259" key="6">
    <source>
        <dbReference type="Pfam" id="PF08170"/>
    </source>
</evidence>
<evidence type="ECO:0000256" key="3">
    <source>
        <dbReference type="ARBA" id="ARBA00023242"/>
    </source>
</evidence>
<dbReference type="Pfam" id="PF06978">
    <property type="entry name" value="POP1_N"/>
    <property type="match status" value="1"/>
</dbReference>
<organism evidence="8 9">
    <name type="scientific">Somion occarium</name>
    <dbReference type="NCBI Taxonomy" id="3059160"/>
    <lineage>
        <taxon>Eukaryota</taxon>
        <taxon>Fungi</taxon>
        <taxon>Dikarya</taxon>
        <taxon>Basidiomycota</taxon>
        <taxon>Agaricomycotina</taxon>
        <taxon>Agaricomycetes</taxon>
        <taxon>Polyporales</taxon>
        <taxon>Cerrenaceae</taxon>
        <taxon>Somion</taxon>
    </lineage>
</organism>
<dbReference type="InterPro" id="IPR012590">
    <property type="entry name" value="POPLD_dom"/>
</dbReference>
<dbReference type="EMBL" id="OZ037950">
    <property type="protein sequence ID" value="CAL1712920.1"/>
    <property type="molecule type" value="Genomic_DNA"/>
</dbReference>
<comment type="subcellular location">
    <subcellularLocation>
        <location evidence="1">Nucleus</location>
    </subcellularLocation>
</comment>
<feature type="region of interest" description="Disordered" evidence="4">
    <location>
        <begin position="133"/>
        <end position="157"/>
    </location>
</feature>
<keyword evidence="3" id="KW-0539">Nucleus</keyword>
<evidence type="ECO:0008006" key="10">
    <source>
        <dbReference type="Google" id="ProtNLM"/>
    </source>
</evidence>